<accession>A0A261UE69</accession>
<evidence type="ECO:0000313" key="2">
    <source>
        <dbReference type="Proteomes" id="UP000215767"/>
    </source>
</evidence>
<dbReference type="Proteomes" id="UP000215767">
    <property type="component" value="Unassembled WGS sequence"/>
</dbReference>
<dbReference type="AlphaFoldDB" id="A0A261UE69"/>
<gene>
    <name evidence="1" type="ORF">CAL28_08330</name>
</gene>
<proteinExistence type="predicted"/>
<protein>
    <submittedName>
        <fullName evidence="1">Uncharacterized protein</fullName>
    </submittedName>
</protein>
<name>A0A261UE69_9BORD</name>
<keyword evidence="2" id="KW-1185">Reference proteome</keyword>
<comment type="caution">
    <text evidence="1">The sequence shown here is derived from an EMBL/GenBank/DDBJ whole genome shotgun (WGS) entry which is preliminary data.</text>
</comment>
<evidence type="ECO:0000313" key="1">
    <source>
        <dbReference type="EMBL" id="OZI59530.1"/>
    </source>
</evidence>
<organism evidence="1 2">
    <name type="scientific">Bordetella genomosp. 11</name>
    <dbReference type="NCBI Taxonomy" id="1416808"/>
    <lineage>
        <taxon>Bacteria</taxon>
        <taxon>Pseudomonadati</taxon>
        <taxon>Pseudomonadota</taxon>
        <taxon>Betaproteobacteria</taxon>
        <taxon>Burkholderiales</taxon>
        <taxon>Alcaligenaceae</taxon>
        <taxon>Bordetella</taxon>
    </lineage>
</organism>
<sequence>MLCHHVDEGCIAFELVRLIDQDIAVAMTGRRGQVVVFSTEDPTARIIRSKLNKHYRTAYPVELLVCWEPAIITPDDVIVITLRSVCAQAPSHPFRRIWYAGEHACWYVWGPGDDMVRVP</sequence>
<reference evidence="2" key="1">
    <citation type="submission" date="2017-05" db="EMBL/GenBank/DDBJ databases">
        <title>Complete and WGS of Bordetella genogroups.</title>
        <authorList>
            <person name="Spilker T."/>
            <person name="Lipuma J."/>
        </authorList>
    </citation>
    <scope>NUCLEOTIDE SEQUENCE [LARGE SCALE GENOMIC DNA]</scope>
    <source>
        <strain evidence="2">AU8856</strain>
    </source>
</reference>
<dbReference type="EMBL" id="NEVS01000004">
    <property type="protein sequence ID" value="OZI59530.1"/>
    <property type="molecule type" value="Genomic_DNA"/>
</dbReference>